<name>A0ABN7S463_OIKDI</name>
<feature type="region of interest" description="Disordered" evidence="1">
    <location>
        <begin position="65"/>
        <end position="127"/>
    </location>
</feature>
<evidence type="ECO:0000256" key="1">
    <source>
        <dbReference type="SAM" id="MobiDB-lite"/>
    </source>
</evidence>
<dbReference type="Proteomes" id="UP001158576">
    <property type="component" value="Chromosome PAR"/>
</dbReference>
<proteinExistence type="predicted"/>
<sequence length="127" mass="14268">MISPLKLSVVKCSSLLEEITADDDLGAEIVDDRRKVARTSSDARQRRLDDFLLLSSAVKEPIAFSAQRSRPTFSSEPAGKSTSQERFQERKRESPTKRNGAALEVRDTASRTSIEDIHDQRRFLSTT</sequence>
<keyword evidence="3" id="KW-1185">Reference proteome</keyword>
<feature type="compositionally biased region" description="Basic and acidic residues" evidence="1">
    <location>
        <begin position="104"/>
        <end position="127"/>
    </location>
</feature>
<organism evidence="2 3">
    <name type="scientific">Oikopleura dioica</name>
    <name type="common">Tunicate</name>
    <dbReference type="NCBI Taxonomy" id="34765"/>
    <lineage>
        <taxon>Eukaryota</taxon>
        <taxon>Metazoa</taxon>
        <taxon>Chordata</taxon>
        <taxon>Tunicata</taxon>
        <taxon>Appendicularia</taxon>
        <taxon>Copelata</taxon>
        <taxon>Oikopleuridae</taxon>
        <taxon>Oikopleura</taxon>
    </lineage>
</organism>
<feature type="compositionally biased region" description="Basic and acidic residues" evidence="1">
    <location>
        <begin position="86"/>
        <end position="96"/>
    </location>
</feature>
<feature type="compositionally biased region" description="Polar residues" evidence="1">
    <location>
        <begin position="66"/>
        <end position="85"/>
    </location>
</feature>
<evidence type="ECO:0000313" key="3">
    <source>
        <dbReference type="Proteomes" id="UP001158576"/>
    </source>
</evidence>
<accession>A0ABN7S463</accession>
<gene>
    <name evidence="2" type="ORF">OKIOD_LOCUS4038</name>
</gene>
<evidence type="ECO:0000313" key="2">
    <source>
        <dbReference type="EMBL" id="CAG5090156.1"/>
    </source>
</evidence>
<reference evidence="2 3" key="1">
    <citation type="submission" date="2021-04" db="EMBL/GenBank/DDBJ databases">
        <authorList>
            <person name="Bliznina A."/>
        </authorList>
    </citation>
    <scope>NUCLEOTIDE SEQUENCE [LARGE SCALE GENOMIC DNA]</scope>
</reference>
<protein>
    <submittedName>
        <fullName evidence="2">Oidioi.mRNA.OKI2018_I69.PAR.g12480.t1.cds</fullName>
    </submittedName>
</protein>
<dbReference type="EMBL" id="OU015568">
    <property type="protein sequence ID" value="CAG5090156.1"/>
    <property type="molecule type" value="Genomic_DNA"/>
</dbReference>